<dbReference type="PANTHER" id="PTHR35011">
    <property type="entry name" value="2,3-DIKETO-L-GULONATE TRAP TRANSPORTER SMALL PERMEASE PROTEIN YIAM"/>
    <property type="match status" value="1"/>
</dbReference>
<feature type="transmembrane region" description="Helical" evidence="9">
    <location>
        <begin position="38"/>
        <end position="62"/>
    </location>
</feature>
<keyword evidence="4" id="KW-0997">Cell inner membrane</keyword>
<feature type="transmembrane region" description="Helical" evidence="9">
    <location>
        <begin position="83"/>
        <end position="107"/>
    </location>
</feature>
<dbReference type="Proteomes" id="UP000321051">
    <property type="component" value="Unassembled WGS sequence"/>
</dbReference>
<dbReference type="InterPro" id="IPR055348">
    <property type="entry name" value="DctQ"/>
</dbReference>
<evidence type="ECO:0000256" key="5">
    <source>
        <dbReference type="ARBA" id="ARBA00022692"/>
    </source>
</evidence>
<accession>A0A510Y9V2</accession>
<evidence type="ECO:0000256" key="2">
    <source>
        <dbReference type="ARBA" id="ARBA00022448"/>
    </source>
</evidence>
<evidence type="ECO:0000256" key="9">
    <source>
        <dbReference type="SAM" id="Phobius"/>
    </source>
</evidence>
<dbReference type="Pfam" id="PF04290">
    <property type="entry name" value="DctQ"/>
    <property type="match status" value="1"/>
</dbReference>
<keyword evidence="3" id="KW-1003">Cell membrane</keyword>
<dbReference type="STRING" id="1371.GCA_900166605_00282"/>
<evidence type="ECO:0000256" key="7">
    <source>
        <dbReference type="ARBA" id="ARBA00023136"/>
    </source>
</evidence>
<keyword evidence="2" id="KW-0813">Transport</keyword>
<proteinExistence type="inferred from homology"/>
<comment type="caution">
    <text evidence="11">The sequence shown here is derived from an EMBL/GenBank/DDBJ whole genome shotgun (WGS) entry which is preliminary data.</text>
</comment>
<comment type="subcellular location">
    <subcellularLocation>
        <location evidence="1">Cell inner membrane</location>
        <topology evidence="1">Multi-pass membrane protein</topology>
    </subcellularLocation>
</comment>
<reference evidence="11 12" key="1">
    <citation type="submission" date="2019-07" db="EMBL/GenBank/DDBJ databases">
        <title>Whole genome shotgun sequence of Marinococcus halophilus NBRC 102359.</title>
        <authorList>
            <person name="Hosoyama A."/>
            <person name="Uohara A."/>
            <person name="Ohji S."/>
            <person name="Ichikawa N."/>
        </authorList>
    </citation>
    <scope>NUCLEOTIDE SEQUENCE [LARGE SCALE GENOMIC DNA]</scope>
    <source>
        <strain evidence="11 12">NBRC 102359</strain>
    </source>
</reference>
<keyword evidence="6 9" id="KW-1133">Transmembrane helix</keyword>
<keyword evidence="12" id="KW-1185">Reference proteome</keyword>
<evidence type="ECO:0000256" key="4">
    <source>
        <dbReference type="ARBA" id="ARBA00022519"/>
    </source>
</evidence>
<feature type="transmembrane region" description="Helical" evidence="9">
    <location>
        <begin position="12"/>
        <end position="32"/>
    </location>
</feature>
<dbReference type="OrthoDB" id="9815614at2"/>
<keyword evidence="5 9" id="KW-0812">Transmembrane</keyword>
<dbReference type="GO" id="GO:0015740">
    <property type="term" value="P:C4-dicarboxylate transport"/>
    <property type="evidence" value="ECO:0007669"/>
    <property type="project" value="TreeGrafter"/>
</dbReference>
<protein>
    <recommendedName>
        <fullName evidence="10">Tripartite ATP-independent periplasmic transporters DctQ component domain-containing protein</fullName>
    </recommendedName>
</protein>
<evidence type="ECO:0000313" key="11">
    <source>
        <dbReference type="EMBL" id="GEK60164.1"/>
    </source>
</evidence>
<dbReference type="AlphaFoldDB" id="A0A510Y9V2"/>
<dbReference type="InterPro" id="IPR007387">
    <property type="entry name" value="TRAP_DctQ"/>
</dbReference>
<organism evidence="11 12">
    <name type="scientific">Marinococcus halophilus</name>
    <dbReference type="NCBI Taxonomy" id="1371"/>
    <lineage>
        <taxon>Bacteria</taxon>
        <taxon>Bacillati</taxon>
        <taxon>Bacillota</taxon>
        <taxon>Bacilli</taxon>
        <taxon>Bacillales</taxon>
        <taxon>Bacillaceae</taxon>
        <taxon>Marinococcus</taxon>
    </lineage>
</organism>
<feature type="transmembrane region" description="Helical" evidence="9">
    <location>
        <begin position="127"/>
        <end position="145"/>
    </location>
</feature>
<evidence type="ECO:0000256" key="8">
    <source>
        <dbReference type="ARBA" id="ARBA00038436"/>
    </source>
</evidence>
<gene>
    <name evidence="11" type="ORF">MHA01_30690</name>
</gene>
<name>A0A510Y9V2_MARHA</name>
<keyword evidence="7 9" id="KW-0472">Membrane</keyword>
<evidence type="ECO:0000256" key="1">
    <source>
        <dbReference type="ARBA" id="ARBA00004429"/>
    </source>
</evidence>
<dbReference type="PANTHER" id="PTHR35011:SF2">
    <property type="entry name" value="2,3-DIKETO-L-GULONATE TRAP TRANSPORTER SMALL PERMEASE PROTEIN YIAM"/>
    <property type="match status" value="1"/>
</dbReference>
<comment type="similarity">
    <text evidence="8">Belongs to the TRAP transporter small permease family.</text>
</comment>
<sequence length="164" mass="18742">MRAFIDQIQRVFLWGGAAAFSIFFICVAMQVMTRYIPGIAFLWSAEVATYSFIWMVLLGAAAMVRERQHFTVSILLEKLSGKYLLALQIVIHFFLILFGLAFVIHGVQITAQFTSWTLNYLPGVSQFFIWLPVPVAGAGIMLFAFQNAMDHWKHYQNIVEVNKK</sequence>
<dbReference type="GO" id="GO:0022857">
    <property type="term" value="F:transmembrane transporter activity"/>
    <property type="evidence" value="ECO:0007669"/>
    <property type="project" value="TreeGrafter"/>
</dbReference>
<evidence type="ECO:0000313" key="12">
    <source>
        <dbReference type="Proteomes" id="UP000321051"/>
    </source>
</evidence>
<evidence type="ECO:0000256" key="6">
    <source>
        <dbReference type="ARBA" id="ARBA00022989"/>
    </source>
</evidence>
<feature type="domain" description="Tripartite ATP-independent periplasmic transporters DctQ component" evidence="10">
    <location>
        <begin position="24"/>
        <end position="153"/>
    </location>
</feature>
<evidence type="ECO:0000256" key="3">
    <source>
        <dbReference type="ARBA" id="ARBA00022475"/>
    </source>
</evidence>
<dbReference type="GO" id="GO:0005886">
    <property type="term" value="C:plasma membrane"/>
    <property type="evidence" value="ECO:0007669"/>
    <property type="project" value="UniProtKB-SubCell"/>
</dbReference>
<evidence type="ECO:0000259" key="10">
    <source>
        <dbReference type="Pfam" id="PF04290"/>
    </source>
</evidence>
<dbReference type="RefSeq" id="WP_079474633.1">
    <property type="nucleotide sequence ID" value="NZ_BJUN01000032.1"/>
</dbReference>
<dbReference type="EMBL" id="BJUN01000032">
    <property type="protein sequence ID" value="GEK60164.1"/>
    <property type="molecule type" value="Genomic_DNA"/>
</dbReference>